<dbReference type="Proteomes" id="UP000887540">
    <property type="component" value="Unplaced"/>
</dbReference>
<reference evidence="2" key="1">
    <citation type="submission" date="2022-11" db="UniProtKB">
        <authorList>
            <consortium name="WormBaseParasite"/>
        </authorList>
    </citation>
    <scope>IDENTIFICATION</scope>
</reference>
<name>A0A914DPT9_9BILA</name>
<organism evidence="1 2">
    <name type="scientific">Acrobeloides nanus</name>
    <dbReference type="NCBI Taxonomy" id="290746"/>
    <lineage>
        <taxon>Eukaryota</taxon>
        <taxon>Metazoa</taxon>
        <taxon>Ecdysozoa</taxon>
        <taxon>Nematoda</taxon>
        <taxon>Chromadorea</taxon>
        <taxon>Rhabditida</taxon>
        <taxon>Tylenchina</taxon>
        <taxon>Cephalobomorpha</taxon>
        <taxon>Cephaloboidea</taxon>
        <taxon>Cephalobidae</taxon>
        <taxon>Acrobeloides</taxon>
    </lineage>
</organism>
<evidence type="ECO:0000313" key="2">
    <source>
        <dbReference type="WBParaSite" id="ACRNAN_scaffold3238.g12004.t1"/>
    </source>
</evidence>
<evidence type="ECO:0000313" key="1">
    <source>
        <dbReference type="Proteomes" id="UP000887540"/>
    </source>
</evidence>
<protein>
    <submittedName>
        <fullName evidence="2">Uncharacterized protein</fullName>
    </submittedName>
</protein>
<sequence>MRDLGHVELFQHIELCRTARPLDFTRPVEDCHLDRQVDSLDTGVIEASDAEMDTFTFQMSFCTFDVGLAGEFHFCSSSASSTAM</sequence>
<dbReference type="WBParaSite" id="ACRNAN_scaffold3238.g12004.t1">
    <property type="protein sequence ID" value="ACRNAN_scaffold3238.g12004.t1"/>
    <property type="gene ID" value="ACRNAN_scaffold3238.g12004"/>
</dbReference>
<accession>A0A914DPT9</accession>
<keyword evidence="1" id="KW-1185">Reference proteome</keyword>
<proteinExistence type="predicted"/>
<dbReference type="AlphaFoldDB" id="A0A914DPT9"/>